<sequence length="396" mass="40020">MLSTYPNSQSNTAINVWDAILTGSDISTVQSATASNNGYMQVANPTISAFSPPAQLVDNTGTNPPIGGVNTTFNLSTGMLSLASYSLVNASGISPAPTGAPNLSLVIGTAPMANQGIQFQLPNYTASNNPGWGFYSYNTSTGILTANGYLGYSNQTPSWAGENFANGQQTLNMASCAVNSDAVLTLNANPNNGNQYGASGTLSCSTTVPIAASSAIPATTPTLSTVNTAMPTGSSGSAPTFYAPNSTYVSTQNSNLWSYSATGSLTSTTAVNSDGSVSAPTIAAATSNVTAVTTSTASTTNGATATTTTTVPPGYLMVTGYGYSTSNSTQTTPFANGVQTLDMTSCATNAATLTVYPYSATAGAPTGSQAYGYLTCQSPPTLPYNACTKTSKPRVA</sequence>
<proteinExistence type="predicted"/>
<evidence type="ECO:0000313" key="1">
    <source>
        <dbReference type="EMBL" id="PZN75841.1"/>
    </source>
</evidence>
<protein>
    <submittedName>
        <fullName evidence="1">Uncharacterized protein</fullName>
    </submittedName>
</protein>
<dbReference type="EMBL" id="QJPH01000374">
    <property type="protein sequence ID" value="PZN75841.1"/>
    <property type="molecule type" value="Genomic_DNA"/>
</dbReference>
<reference evidence="1 2" key="1">
    <citation type="journal article" date="2018" name="Aquat. Microb. Ecol.">
        <title>Gammaproteobacterial methanotrophs dominate.</title>
        <authorList>
            <person name="Rissanen A.J."/>
            <person name="Saarenheimo J."/>
            <person name="Tiirola M."/>
            <person name="Peura S."/>
            <person name="Aalto S.L."/>
            <person name="Karvinen A."/>
            <person name="Nykanen H."/>
        </authorList>
    </citation>
    <scope>NUCLEOTIDE SEQUENCE [LARGE SCALE GENOMIC DNA]</scope>
    <source>
        <strain evidence="1">AMbin10</strain>
    </source>
</reference>
<evidence type="ECO:0000313" key="2">
    <source>
        <dbReference type="Proteomes" id="UP000249396"/>
    </source>
</evidence>
<accession>A0A2W4QV01</accession>
<organism evidence="1 2">
    <name type="scientific">Candidatus Methylumidiphilus alinenensis</name>
    <dbReference type="NCBI Taxonomy" id="2202197"/>
    <lineage>
        <taxon>Bacteria</taxon>
        <taxon>Pseudomonadati</taxon>
        <taxon>Pseudomonadota</taxon>
        <taxon>Gammaproteobacteria</taxon>
        <taxon>Methylococcales</taxon>
        <taxon>Candidatus Methylumidiphilus</taxon>
    </lineage>
</organism>
<comment type="caution">
    <text evidence="1">The sequence shown here is derived from an EMBL/GenBank/DDBJ whole genome shotgun (WGS) entry which is preliminary data.</text>
</comment>
<name>A0A2W4QV01_9GAMM</name>
<dbReference type="Proteomes" id="UP000249396">
    <property type="component" value="Unassembled WGS sequence"/>
</dbReference>
<gene>
    <name evidence="1" type="ORF">DM484_17840</name>
</gene>
<dbReference type="AlphaFoldDB" id="A0A2W4QV01"/>